<comment type="caution">
    <text evidence="2">The sequence shown here is derived from an EMBL/GenBank/DDBJ whole genome shotgun (WGS) entry which is preliminary data.</text>
</comment>
<reference evidence="2 3" key="1">
    <citation type="journal article" date="2017" name="Gigascience">
        <title>Draft genome of the honey bee ectoparasitic mite, Tropilaelaps mercedesae, is shaped by the parasitic life history.</title>
        <authorList>
            <person name="Dong X."/>
            <person name="Armstrong S.D."/>
            <person name="Xia D."/>
            <person name="Makepeace B.L."/>
            <person name="Darby A.C."/>
            <person name="Kadowaki T."/>
        </authorList>
    </citation>
    <scope>NUCLEOTIDE SEQUENCE [LARGE SCALE GENOMIC DNA]</scope>
    <source>
        <strain evidence="2">Wuxi-XJTLU</strain>
    </source>
</reference>
<keyword evidence="3" id="KW-1185">Reference proteome</keyword>
<accession>A0A1V9Y3Q6</accession>
<feature type="non-terminal residue" evidence="2">
    <location>
        <position position="1"/>
    </location>
</feature>
<organism evidence="2 3">
    <name type="scientific">Tropilaelaps mercedesae</name>
    <dbReference type="NCBI Taxonomy" id="418985"/>
    <lineage>
        <taxon>Eukaryota</taxon>
        <taxon>Metazoa</taxon>
        <taxon>Ecdysozoa</taxon>
        <taxon>Arthropoda</taxon>
        <taxon>Chelicerata</taxon>
        <taxon>Arachnida</taxon>
        <taxon>Acari</taxon>
        <taxon>Parasitiformes</taxon>
        <taxon>Mesostigmata</taxon>
        <taxon>Gamasina</taxon>
        <taxon>Dermanyssoidea</taxon>
        <taxon>Laelapidae</taxon>
        <taxon>Tropilaelaps</taxon>
    </lineage>
</organism>
<evidence type="ECO:0000313" key="3">
    <source>
        <dbReference type="Proteomes" id="UP000192247"/>
    </source>
</evidence>
<name>A0A1V9Y3Q6_9ACAR</name>
<dbReference type="AlphaFoldDB" id="A0A1V9Y3Q6"/>
<evidence type="ECO:0000313" key="2">
    <source>
        <dbReference type="EMBL" id="OQR80386.1"/>
    </source>
</evidence>
<gene>
    <name evidence="2" type="ORF">BIW11_05088</name>
</gene>
<feature type="region of interest" description="Disordered" evidence="1">
    <location>
        <begin position="288"/>
        <end position="322"/>
    </location>
</feature>
<feature type="compositionally biased region" description="Pro residues" evidence="1">
    <location>
        <begin position="97"/>
        <end position="114"/>
    </location>
</feature>
<proteinExistence type="predicted"/>
<feature type="compositionally biased region" description="Pro residues" evidence="1">
    <location>
        <begin position="306"/>
        <end position="317"/>
    </location>
</feature>
<dbReference type="STRING" id="418985.A0A1V9Y3Q6"/>
<feature type="compositionally biased region" description="Pro residues" evidence="1">
    <location>
        <begin position="137"/>
        <end position="154"/>
    </location>
</feature>
<feature type="region of interest" description="Disordered" evidence="1">
    <location>
        <begin position="1"/>
        <end position="187"/>
    </location>
</feature>
<protein>
    <submittedName>
        <fullName evidence="2">Uncharacterized protein</fullName>
    </submittedName>
</protein>
<feature type="region of interest" description="Disordered" evidence="1">
    <location>
        <begin position="231"/>
        <end position="271"/>
    </location>
</feature>
<sequence length="378" mass="43127">KDSRDREPGQTDPSGSKSTHKDTAEIGVPTLSGSHLQCGKPGVKESIGPWEEPRLFPSPKQREKLPLQFSPPSRVPKNQRGPQRPPCKPQQWKQIRPPLPPKGPLSLRPLPPFSRPSSSVELISPLEKLPPSQALPQTPPRPPLHAPQQTPPHAPLQMSPEIPSQASPQPRQRFLDKTGLTRLEYPRTSLPRAPHLIEARISRCVFPQPSPFQRQLPNELRFPRQVLRQKTMPHVQPRPVSSKEANFPPRVSPQQSVPHLKPDTLPPPSQIPQRLLFETQRLVRPSLPPWSSPEFHLPRQEATSPVSPPPPPPPPSVDPQHTQEPRFQRFFRILLGRVRQEVELSRKAAWNRRQLQYSVKPETHRLNRAPTWQVRRWL</sequence>
<evidence type="ECO:0000256" key="1">
    <source>
        <dbReference type="SAM" id="MobiDB-lite"/>
    </source>
</evidence>
<dbReference type="Proteomes" id="UP000192247">
    <property type="component" value="Unassembled WGS sequence"/>
</dbReference>
<dbReference type="InParanoid" id="A0A1V9Y3Q6"/>
<dbReference type="EMBL" id="MNPL01000054">
    <property type="protein sequence ID" value="OQR80386.1"/>
    <property type="molecule type" value="Genomic_DNA"/>
</dbReference>